<reference evidence="2 3" key="1">
    <citation type="submission" date="2023-08" db="EMBL/GenBank/DDBJ databases">
        <title>Draft genome sequence of Algoriphagus taiwanensis.</title>
        <authorList>
            <person name="Takatani N."/>
            <person name="Hosokawa M."/>
            <person name="Sawabe T."/>
        </authorList>
    </citation>
    <scope>NUCLEOTIDE SEQUENCE [LARGE SCALE GENOMIC DNA]</scope>
    <source>
        <strain evidence="2 3">JCM 19755</strain>
    </source>
</reference>
<keyword evidence="3" id="KW-1185">Reference proteome</keyword>
<proteinExistence type="predicted"/>
<keyword evidence="1" id="KW-0732">Signal</keyword>
<gene>
    <name evidence="2" type="ORF">Ataiwa_15890</name>
</gene>
<comment type="caution">
    <text evidence="2">The sequence shown here is derived from an EMBL/GenBank/DDBJ whole genome shotgun (WGS) entry which is preliminary data.</text>
</comment>
<dbReference type="Proteomes" id="UP001307705">
    <property type="component" value="Unassembled WGS sequence"/>
</dbReference>
<evidence type="ECO:0008006" key="4">
    <source>
        <dbReference type="Google" id="ProtNLM"/>
    </source>
</evidence>
<evidence type="ECO:0000313" key="3">
    <source>
        <dbReference type="Proteomes" id="UP001307705"/>
    </source>
</evidence>
<protein>
    <recommendedName>
        <fullName evidence="4">Outer membrane protein beta-barrel domain-containing protein</fullName>
    </recommendedName>
</protein>
<feature type="signal peptide" evidence="1">
    <location>
        <begin position="1"/>
        <end position="19"/>
    </location>
</feature>
<evidence type="ECO:0000256" key="1">
    <source>
        <dbReference type="SAM" id="SignalP"/>
    </source>
</evidence>
<feature type="chain" id="PRO_5046892041" description="Outer membrane protein beta-barrel domain-containing protein" evidence="1">
    <location>
        <begin position="20"/>
        <end position="257"/>
    </location>
</feature>
<name>A0ABQ6PZF6_9BACT</name>
<evidence type="ECO:0000313" key="2">
    <source>
        <dbReference type="EMBL" id="GMQ33317.1"/>
    </source>
</evidence>
<dbReference type="EMBL" id="BTPE01000004">
    <property type="protein sequence ID" value="GMQ33317.1"/>
    <property type="molecule type" value="Genomic_DNA"/>
</dbReference>
<organism evidence="2 3">
    <name type="scientific">Algoriphagus taiwanensis</name>
    <dbReference type="NCBI Taxonomy" id="1445656"/>
    <lineage>
        <taxon>Bacteria</taxon>
        <taxon>Pseudomonadati</taxon>
        <taxon>Bacteroidota</taxon>
        <taxon>Cytophagia</taxon>
        <taxon>Cytophagales</taxon>
        <taxon>Cyclobacteriaceae</taxon>
        <taxon>Algoriphagus</taxon>
    </lineage>
</organism>
<sequence>MKSCLLQFFAILFFSSSVAQVQTNAAKKASQILSKENYRSLSDDSGYYLFPHFGMRYGNAPDYLQTGIEDLSLIYGLGLGYRIENLSLESGLSVVHHSSSSIYFPIWERREYLMNSDLAFLVLPLTFRYDIPTGERENFRFGAFFNANWSMISLKDDDTRSGIIQDGENQTSYSIISSAKSPFFFKTGIHSRLRVLNTAFLNFELGTFFSLDTNREYQVQFGDAPAGQFDRSWEGLTWSVGGILPLSVFEAKFGKKE</sequence>
<accession>A0ABQ6PZF6</accession>